<dbReference type="SMART" id="SM00100">
    <property type="entry name" value="cNMP"/>
    <property type="match status" value="1"/>
</dbReference>
<dbReference type="InterPro" id="IPR018490">
    <property type="entry name" value="cNMP-bd_dom_sf"/>
</dbReference>
<reference evidence="2 3" key="1">
    <citation type="submission" date="2015-11" db="EMBL/GenBank/DDBJ databases">
        <authorList>
            <person name="Lin W."/>
        </authorList>
    </citation>
    <scope>NUCLEOTIDE SEQUENCE [LARGE SCALE GENOMIC DNA]</scope>
    <source>
        <strain evidence="2 3">HCH-1</strain>
    </source>
</reference>
<protein>
    <submittedName>
        <fullName evidence="2">Cyclic nucleotide-binding protein</fullName>
    </submittedName>
</protein>
<name>A0ABR5SJC9_9BACT</name>
<dbReference type="InterPro" id="IPR014710">
    <property type="entry name" value="RmlC-like_jellyroll"/>
</dbReference>
<evidence type="ECO:0000313" key="2">
    <source>
        <dbReference type="EMBL" id="KWT92056.1"/>
    </source>
</evidence>
<dbReference type="Gene3D" id="2.60.120.10">
    <property type="entry name" value="Jelly Rolls"/>
    <property type="match status" value="1"/>
</dbReference>
<dbReference type="InterPro" id="IPR000595">
    <property type="entry name" value="cNMP-bd_dom"/>
</dbReference>
<dbReference type="PROSITE" id="PS50042">
    <property type="entry name" value="CNMP_BINDING_3"/>
    <property type="match status" value="1"/>
</dbReference>
<dbReference type="CDD" id="cd00038">
    <property type="entry name" value="CAP_ED"/>
    <property type="match status" value="1"/>
</dbReference>
<feature type="domain" description="Cyclic nucleotide-binding" evidence="1">
    <location>
        <begin position="12"/>
        <end position="132"/>
    </location>
</feature>
<keyword evidence="3" id="KW-1185">Reference proteome</keyword>
<dbReference type="SUPFAM" id="SSF51206">
    <property type="entry name" value="cAMP-binding domain-like"/>
    <property type="match status" value="1"/>
</dbReference>
<dbReference type="Pfam" id="PF00027">
    <property type="entry name" value="cNMP_binding"/>
    <property type="match status" value="1"/>
</dbReference>
<comment type="caution">
    <text evidence="2">The sequence shown here is derived from an EMBL/GenBank/DDBJ whole genome shotgun (WGS) entry which is preliminary data.</text>
</comment>
<evidence type="ECO:0000259" key="1">
    <source>
        <dbReference type="PROSITE" id="PS50042"/>
    </source>
</evidence>
<dbReference type="EMBL" id="LNQR01000023">
    <property type="protein sequence ID" value="KWT92056.1"/>
    <property type="molecule type" value="Genomic_DNA"/>
</dbReference>
<dbReference type="RefSeq" id="WP_085051136.1">
    <property type="nucleotide sequence ID" value="NZ_LNQR01000023.1"/>
</dbReference>
<proteinExistence type="predicted"/>
<evidence type="ECO:0000313" key="3">
    <source>
        <dbReference type="Proteomes" id="UP000060487"/>
    </source>
</evidence>
<gene>
    <name evidence="2" type="ORF">ASN18_0609</name>
</gene>
<dbReference type="PANTHER" id="PTHR24567:SF74">
    <property type="entry name" value="HTH-TYPE TRANSCRIPTIONAL REGULATOR ARCR"/>
    <property type="match status" value="1"/>
</dbReference>
<sequence>MGFNEVFGQFSIFQGLDDAEKTLLSGLFERKTYEINDVVYREGEKGGTLYFLLKGKVRICRLTQDGDILPYASVKQGESFGLMSFIDGTDHTAMTIADKDIEVIKMEKGDFDKLFIANPALTAKVYRNIGVQLCEIIRDMNKQHMDLTSYMFKRG</sequence>
<accession>A0ABR5SJC9</accession>
<organism evidence="2 3">
    <name type="scientific">Candidatus Magnetominusculus xianensis</name>
    <dbReference type="NCBI Taxonomy" id="1748249"/>
    <lineage>
        <taxon>Bacteria</taxon>
        <taxon>Pseudomonadati</taxon>
        <taxon>Nitrospirota</taxon>
        <taxon>Nitrospiria</taxon>
        <taxon>Nitrospirales</taxon>
        <taxon>Nitrospiraceae</taxon>
        <taxon>Candidatus Magnetominusculus</taxon>
    </lineage>
</organism>
<dbReference type="InterPro" id="IPR050397">
    <property type="entry name" value="Env_Response_Regulators"/>
</dbReference>
<dbReference type="Proteomes" id="UP000060487">
    <property type="component" value="Unassembled WGS sequence"/>
</dbReference>
<dbReference type="PANTHER" id="PTHR24567">
    <property type="entry name" value="CRP FAMILY TRANSCRIPTIONAL REGULATORY PROTEIN"/>
    <property type="match status" value="1"/>
</dbReference>